<organism evidence="2 3">
    <name type="scientific">Variovorax ureilyticus</name>
    <dbReference type="NCBI Taxonomy" id="1836198"/>
    <lineage>
        <taxon>Bacteria</taxon>
        <taxon>Pseudomonadati</taxon>
        <taxon>Pseudomonadota</taxon>
        <taxon>Betaproteobacteria</taxon>
        <taxon>Burkholderiales</taxon>
        <taxon>Comamonadaceae</taxon>
        <taxon>Variovorax</taxon>
    </lineage>
</organism>
<dbReference type="EC" id="2.1.-.-" evidence="2"/>
<dbReference type="Proteomes" id="UP001365846">
    <property type="component" value="Unassembled WGS sequence"/>
</dbReference>
<sequence length="235" mass="25287">MTTAEPTAKFDHSRASEYETQSRIALAGYDACHELSACLLSASLGSEAKHVLVAGAGGTGQEFLVMGKLEPRWTFVAADPSVPMLEQAMERVKGAGLSDRVERFEGAVESLPVTRKFDAATLIGVLHHIPSDEGKDKVLRELAERLQPGAPLVVACNRSAYESQPLFLAAWAQRWRMAGASEEEVTAKLARIRLGAVPPASEAAVEAKLAAAGFDGPLRFFSSLFWSAWIAFRSA</sequence>
<comment type="caution">
    <text evidence="2">The sequence shown here is derived from an EMBL/GenBank/DDBJ whole genome shotgun (WGS) entry which is preliminary data.</text>
</comment>
<dbReference type="Pfam" id="PF08242">
    <property type="entry name" value="Methyltransf_12"/>
    <property type="match status" value="1"/>
</dbReference>
<dbReference type="RefSeq" id="WP_340355708.1">
    <property type="nucleotide sequence ID" value="NZ_JBBKZU010000002.1"/>
</dbReference>
<proteinExistence type="predicted"/>
<keyword evidence="2" id="KW-0489">Methyltransferase</keyword>
<evidence type="ECO:0000313" key="3">
    <source>
        <dbReference type="Proteomes" id="UP001365846"/>
    </source>
</evidence>
<dbReference type="Gene3D" id="3.40.50.150">
    <property type="entry name" value="Vaccinia Virus protein VP39"/>
    <property type="match status" value="1"/>
</dbReference>
<protein>
    <submittedName>
        <fullName evidence="2">Class I SAM-dependent methyltransferase</fullName>
        <ecNumber evidence="2">2.1.-.-</ecNumber>
    </submittedName>
</protein>
<dbReference type="CDD" id="cd02440">
    <property type="entry name" value="AdoMet_MTases"/>
    <property type="match status" value="1"/>
</dbReference>
<accession>A0ABU8V9P8</accession>
<dbReference type="SUPFAM" id="SSF53335">
    <property type="entry name" value="S-adenosyl-L-methionine-dependent methyltransferases"/>
    <property type="match status" value="1"/>
</dbReference>
<gene>
    <name evidence="2" type="ORF">WKW77_04840</name>
</gene>
<name>A0ABU8V9P8_9BURK</name>
<dbReference type="GO" id="GO:0008168">
    <property type="term" value="F:methyltransferase activity"/>
    <property type="evidence" value="ECO:0007669"/>
    <property type="project" value="UniProtKB-KW"/>
</dbReference>
<reference evidence="2 3" key="1">
    <citation type="submission" date="2024-03" db="EMBL/GenBank/DDBJ databases">
        <title>Novel species of the genus Variovorax.</title>
        <authorList>
            <person name="Liu Q."/>
            <person name="Xin Y.-H."/>
        </authorList>
    </citation>
    <scope>NUCLEOTIDE SEQUENCE [LARGE SCALE GENOMIC DNA]</scope>
    <source>
        <strain evidence="2 3">KACC 18899</strain>
    </source>
</reference>
<dbReference type="EMBL" id="JBBKZU010000002">
    <property type="protein sequence ID" value="MEJ8810383.1"/>
    <property type="molecule type" value="Genomic_DNA"/>
</dbReference>
<evidence type="ECO:0000259" key="1">
    <source>
        <dbReference type="Pfam" id="PF08242"/>
    </source>
</evidence>
<dbReference type="InterPro" id="IPR013217">
    <property type="entry name" value="Methyltransf_12"/>
</dbReference>
<feature type="domain" description="Methyltransferase type 12" evidence="1">
    <location>
        <begin position="57"/>
        <end position="151"/>
    </location>
</feature>
<keyword evidence="2" id="KW-0808">Transferase</keyword>
<dbReference type="GO" id="GO:0032259">
    <property type="term" value="P:methylation"/>
    <property type="evidence" value="ECO:0007669"/>
    <property type="project" value="UniProtKB-KW"/>
</dbReference>
<dbReference type="InterPro" id="IPR029063">
    <property type="entry name" value="SAM-dependent_MTases_sf"/>
</dbReference>
<evidence type="ECO:0000313" key="2">
    <source>
        <dbReference type="EMBL" id="MEJ8810383.1"/>
    </source>
</evidence>
<keyword evidence="3" id="KW-1185">Reference proteome</keyword>